<dbReference type="EMBL" id="FXAH01000017">
    <property type="protein sequence ID" value="SMF72553.1"/>
    <property type="molecule type" value="Genomic_DNA"/>
</dbReference>
<dbReference type="GeneID" id="95550029"/>
<reference evidence="4" key="1">
    <citation type="submission" date="2017-04" db="EMBL/GenBank/DDBJ databases">
        <authorList>
            <person name="Varghese N."/>
            <person name="Submissions S."/>
        </authorList>
    </citation>
    <scope>NUCLEOTIDE SEQUENCE [LARGE SCALE GENOMIC DNA]</scope>
    <source>
        <strain evidence="4">Ballard 720</strain>
    </source>
</reference>
<feature type="compositionally biased region" description="Low complexity" evidence="1">
    <location>
        <begin position="353"/>
        <end position="365"/>
    </location>
</feature>
<protein>
    <submittedName>
        <fullName evidence="3">Uncharacterized protein</fullName>
    </submittedName>
</protein>
<feature type="compositionally biased region" description="Low complexity" evidence="1">
    <location>
        <begin position="328"/>
        <end position="338"/>
    </location>
</feature>
<proteinExistence type="predicted"/>
<evidence type="ECO:0000313" key="4">
    <source>
        <dbReference type="Proteomes" id="UP000192911"/>
    </source>
</evidence>
<feature type="compositionally biased region" description="Low complexity" evidence="1">
    <location>
        <begin position="233"/>
        <end position="277"/>
    </location>
</feature>
<feature type="region of interest" description="Disordered" evidence="1">
    <location>
        <begin position="430"/>
        <end position="458"/>
    </location>
</feature>
<keyword evidence="4" id="KW-1185">Reference proteome</keyword>
<gene>
    <name evidence="3" type="ORF">SAMN06295900_11716</name>
</gene>
<feature type="region of interest" description="Disordered" evidence="1">
    <location>
        <begin position="33"/>
        <end position="65"/>
    </location>
</feature>
<dbReference type="RefSeq" id="WP_085229932.1">
    <property type="nucleotide sequence ID" value="NZ_BSQD01000015.1"/>
</dbReference>
<accession>A0A1X7GNX0</accession>
<evidence type="ECO:0000256" key="2">
    <source>
        <dbReference type="SAM" id="Phobius"/>
    </source>
</evidence>
<organism evidence="3 4">
    <name type="scientific">Trinickia caryophylli</name>
    <name type="common">Paraburkholderia caryophylli</name>
    <dbReference type="NCBI Taxonomy" id="28094"/>
    <lineage>
        <taxon>Bacteria</taxon>
        <taxon>Pseudomonadati</taxon>
        <taxon>Pseudomonadota</taxon>
        <taxon>Betaproteobacteria</taxon>
        <taxon>Burkholderiales</taxon>
        <taxon>Burkholderiaceae</taxon>
        <taxon>Trinickia</taxon>
    </lineage>
</organism>
<feature type="transmembrane region" description="Helical" evidence="2">
    <location>
        <begin position="93"/>
        <end position="112"/>
    </location>
</feature>
<dbReference type="Proteomes" id="UP000192911">
    <property type="component" value="Unassembled WGS sequence"/>
</dbReference>
<keyword evidence="2" id="KW-0472">Membrane</keyword>
<feature type="region of interest" description="Disordered" evidence="1">
    <location>
        <begin position="120"/>
        <end position="140"/>
    </location>
</feature>
<sequence>MRTTHTACLRCGAPVSGAWRHCARCGLRLLPPRRPAGPLDDTGPDEPGDRIDDHPGPPVPMEQPPLRERIVGQLPRRWSAADANGARRWSLPAGLALTLLGFALAFGAYVIGEDERDAAPAQVERHAQEPYEADSHRSRTLAVREPPLSELSSLSPQGMLALIQAQIDGVRAENAEDAARASQRRHGRPARIAEDGERSASPPPPSSGPDSAETRRKSTRVPTQAATRRHGTRAGTAANAAADASPAPSAAPQTGLLPSAPAPSPGAGTLAPAASPAHPGPDAPRDGSAALAPAPAPPLLAAPTGAETSRLSPTTAPPSPHVAGELAPGGVTPGGAAPSEAMPGESKPDESTPGESAPGESSASGKPKNLAWAGTVRRERAIPARTMAHVSAQSSHKTRRGAKPRGAERAVATAPRDRLAALRAAPRPPLAWPFEIPAEPHRRQLDLTQAQSALYRGH</sequence>
<feature type="compositionally biased region" description="Basic and acidic residues" evidence="1">
    <location>
        <begin position="123"/>
        <end position="137"/>
    </location>
</feature>
<feature type="region of interest" description="Disordered" evidence="1">
    <location>
        <begin position="174"/>
        <end position="415"/>
    </location>
</feature>
<keyword evidence="2" id="KW-1133">Transmembrane helix</keyword>
<keyword evidence="2" id="KW-0812">Transmembrane</keyword>
<dbReference type="AlphaFoldDB" id="A0A1X7GNX0"/>
<name>A0A1X7GNX0_TRICW</name>
<evidence type="ECO:0000256" key="1">
    <source>
        <dbReference type="SAM" id="MobiDB-lite"/>
    </source>
</evidence>
<evidence type="ECO:0000313" key="3">
    <source>
        <dbReference type="EMBL" id="SMF72553.1"/>
    </source>
</evidence>